<evidence type="ECO:0000256" key="9">
    <source>
        <dbReference type="ARBA" id="ARBA00023136"/>
    </source>
</evidence>
<name>A0A953JAF9_9BACT</name>
<dbReference type="InterPro" id="IPR012823">
    <property type="entry name" value="Flagell_FliJ"/>
</dbReference>
<dbReference type="Pfam" id="PF02050">
    <property type="entry name" value="FliJ"/>
    <property type="match status" value="1"/>
</dbReference>
<comment type="caution">
    <text evidence="13">The sequence shown here is derived from an EMBL/GenBank/DDBJ whole genome shotgun (WGS) entry which is preliminary data.</text>
</comment>
<feature type="compositionally biased region" description="Basic residues" evidence="12">
    <location>
        <begin position="139"/>
        <end position="151"/>
    </location>
</feature>
<reference evidence="13" key="2">
    <citation type="submission" date="2021-08" db="EMBL/GenBank/DDBJ databases">
        <authorList>
            <person name="Dalcin Martins P."/>
        </authorList>
    </citation>
    <scope>NUCLEOTIDE SEQUENCE</scope>
    <source>
        <strain evidence="13">MAG_39</strain>
    </source>
</reference>
<evidence type="ECO:0000256" key="10">
    <source>
        <dbReference type="ARBA" id="ARBA00023225"/>
    </source>
</evidence>
<comment type="similarity">
    <text evidence="2">Belongs to the FliJ family.</text>
</comment>
<keyword evidence="13" id="KW-0282">Flagellum</keyword>
<organism evidence="13 14">
    <name type="scientific">Candidatus Nitrobium versatile</name>
    <dbReference type="NCBI Taxonomy" id="2884831"/>
    <lineage>
        <taxon>Bacteria</taxon>
        <taxon>Pseudomonadati</taxon>
        <taxon>Nitrospirota</taxon>
        <taxon>Nitrospiria</taxon>
        <taxon>Nitrospirales</taxon>
        <taxon>Nitrospiraceae</taxon>
        <taxon>Candidatus Nitrobium</taxon>
    </lineage>
</organism>
<dbReference type="GO" id="GO:0006935">
    <property type="term" value="P:chemotaxis"/>
    <property type="evidence" value="ECO:0007669"/>
    <property type="project" value="UniProtKB-KW"/>
</dbReference>
<dbReference type="NCBIfam" id="TIGR02473">
    <property type="entry name" value="flagell_FliJ"/>
    <property type="match status" value="1"/>
</dbReference>
<dbReference type="GO" id="GO:0005886">
    <property type="term" value="C:plasma membrane"/>
    <property type="evidence" value="ECO:0007669"/>
    <property type="project" value="UniProtKB-SubCell"/>
</dbReference>
<feature type="coiled-coil region" evidence="11">
    <location>
        <begin position="84"/>
        <end position="111"/>
    </location>
</feature>
<dbReference type="InterPro" id="IPR053716">
    <property type="entry name" value="Flag_assembly_chemotaxis_eff"/>
</dbReference>
<dbReference type="GO" id="GO:0071973">
    <property type="term" value="P:bacterial-type flagellum-dependent cell motility"/>
    <property type="evidence" value="ECO:0007669"/>
    <property type="project" value="InterPro"/>
</dbReference>
<comment type="subcellular location">
    <subcellularLocation>
        <location evidence="1">Cell membrane</location>
        <topology evidence="1">Peripheral membrane protein</topology>
        <orientation evidence="1">Cytoplasmic side</orientation>
    </subcellularLocation>
</comment>
<accession>A0A953JAF9</accession>
<dbReference type="EMBL" id="JAIOIV010000073">
    <property type="protein sequence ID" value="MBZ0156337.1"/>
    <property type="molecule type" value="Genomic_DNA"/>
</dbReference>
<keyword evidence="9" id="KW-0472">Membrane</keyword>
<gene>
    <name evidence="13" type="primary">fliJ</name>
    <name evidence="13" type="ORF">K8I29_09040</name>
</gene>
<dbReference type="GO" id="GO:0009288">
    <property type="term" value="C:bacterial-type flagellum"/>
    <property type="evidence" value="ECO:0007669"/>
    <property type="project" value="InterPro"/>
</dbReference>
<keyword evidence="13" id="KW-0966">Cell projection</keyword>
<evidence type="ECO:0000256" key="12">
    <source>
        <dbReference type="SAM" id="MobiDB-lite"/>
    </source>
</evidence>
<sequence>MSTPVESLLRIKRWKEDEARNRFALSLKDLAAAEEHLAFLEGQFEDLRKQCDCSGQVLAIEEIQSRNEWVERLITAMDNQKKVVSEKQRMAETARRALEEAARERKIFQRLDEKQREARERDSRRKEQIRLDEHAVAGHARKRVNPPHGTK</sequence>
<evidence type="ECO:0000256" key="3">
    <source>
        <dbReference type="ARBA" id="ARBA00020392"/>
    </source>
</evidence>
<evidence type="ECO:0000313" key="14">
    <source>
        <dbReference type="Proteomes" id="UP000705867"/>
    </source>
</evidence>
<dbReference type="AlphaFoldDB" id="A0A953JAF9"/>
<evidence type="ECO:0000256" key="6">
    <source>
        <dbReference type="ARBA" id="ARBA00022500"/>
    </source>
</evidence>
<keyword evidence="11" id="KW-0175">Coiled coil</keyword>
<evidence type="ECO:0000256" key="4">
    <source>
        <dbReference type="ARBA" id="ARBA00022448"/>
    </source>
</evidence>
<dbReference type="GO" id="GO:0015031">
    <property type="term" value="P:protein transport"/>
    <property type="evidence" value="ECO:0007669"/>
    <property type="project" value="UniProtKB-KW"/>
</dbReference>
<keyword evidence="6" id="KW-0145">Chemotaxis</keyword>
<feature type="compositionally biased region" description="Basic and acidic residues" evidence="12">
    <location>
        <begin position="111"/>
        <end position="136"/>
    </location>
</feature>
<dbReference type="Proteomes" id="UP000705867">
    <property type="component" value="Unassembled WGS sequence"/>
</dbReference>
<protein>
    <recommendedName>
        <fullName evidence="3">Flagellar FliJ protein</fullName>
    </recommendedName>
</protein>
<evidence type="ECO:0000256" key="2">
    <source>
        <dbReference type="ARBA" id="ARBA00010004"/>
    </source>
</evidence>
<keyword evidence="7" id="KW-1005">Bacterial flagellum biogenesis</keyword>
<feature type="region of interest" description="Disordered" evidence="12">
    <location>
        <begin position="111"/>
        <end position="151"/>
    </location>
</feature>
<proteinExistence type="inferred from homology"/>
<evidence type="ECO:0000256" key="5">
    <source>
        <dbReference type="ARBA" id="ARBA00022475"/>
    </source>
</evidence>
<evidence type="ECO:0000256" key="1">
    <source>
        <dbReference type="ARBA" id="ARBA00004413"/>
    </source>
</evidence>
<evidence type="ECO:0000313" key="13">
    <source>
        <dbReference type="EMBL" id="MBZ0156337.1"/>
    </source>
</evidence>
<dbReference type="Gene3D" id="1.10.287.1700">
    <property type="match status" value="1"/>
</dbReference>
<keyword evidence="5" id="KW-1003">Cell membrane</keyword>
<keyword evidence="8" id="KW-0653">Protein transport</keyword>
<keyword evidence="10" id="KW-1006">Bacterial flagellum protein export</keyword>
<dbReference type="GO" id="GO:0044781">
    <property type="term" value="P:bacterial-type flagellum organization"/>
    <property type="evidence" value="ECO:0007669"/>
    <property type="project" value="UniProtKB-KW"/>
</dbReference>
<keyword evidence="13" id="KW-0969">Cilium</keyword>
<evidence type="ECO:0000256" key="11">
    <source>
        <dbReference type="SAM" id="Coils"/>
    </source>
</evidence>
<evidence type="ECO:0000256" key="8">
    <source>
        <dbReference type="ARBA" id="ARBA00022927"/>
    </source>
</evidence>
<evidence type="ECO:0000256" key="7">
    <source>
        <dbReference type="ARBA" id="ARBA00022795"/>
    </source>
</evidence>
<reference evidence="13" key="1">
    <citation type="journal article" date="2021" name="bioRxiv">
        <title>Unraveling nitrogen, sulfur and carbon metabolic pathways and microbial community transcriptional responses to substrate deprivation and toxicity stresses in a bioreactor mimicking anoxic brackish coastal sediment conditions.</title>
        <authorList>
            <person name="Martins P.D."/>
            <person name="Echeveste M.J."/>
            <person name="Arshad A."/>
            <person name="Kurth J."/>
            <person name="Ouboter H."/>
            <person name="Jetten M.S.M."/>
            <person name="Welte C.U."/>
        </authorList>
    </citation>
    <scope>NUCLEOTIDE SEQUENCE</scope>
    <source>
        <strain evidence="13">MAG_39</strain>
    </source>
</reference>
<keyword evidence="4" id="KW-0813">Transport</keyword>